<keyword evidence="1" id="KW-0732">Signal</keyword>
<sequence>MPMRLKSFTILPAVLASALAAAQTDTVEQQVRDEMQLVLVRMIESGAFAGKSADQIAFTLDEPERRVTNLGLVVDSASGERAHDGLRVLAVSPRSSAQKMGIRTGDTLTAVNGTPLARLGADANGHARAASVLREVVDASAETASLSFALRRNGQDMTVSGALASVTLPPIHLKVGRGELLADAGSSRNRRRQEETSFQGCGHLSVFDVAPRGQRIYGVKLLSIDGEVAGPGNSPQFRVAAGPHTLEIAELIDPEQLSFNSRQRGDNARKTLNVTVQANTTYYLGAKLDPSRRSEWKDGAYWEPVVWKEAPGDCR</sequence>
<dbReference type="EMBL" id="CP104694">
    <property type="protein sequence ID" value="UXI68418.1"/>
    <property type="molecule type" value="Genomic_DNA"/>
</dbReference>
<dbReference type="Pfam" id="PF17820">
    <property type="entry name" value="PDZ_6"/>
    <property type="match status" value="1"/>
</dbReference>
<proteinExistence type="predicted"/>
<feature type="chain" id="PRO_5045268198" evidence="1">
    <location>
        <begin position="23"/>
        <end position="315"/>
    </location>
</feature>
<evidence type="ECO:0000313" key="4">
    <source>
        <dbReference type="Proteomes" id="UP001064632"/>
    </source>
</evidence>
<accession>A0ABY6BEG3</accession>
<feature type="domain" description="PDZ" evidence="2">
    <location>
        <begin position="57"/>
        <end position="135"/>
    </location>
</feature>
<gene>
    <name evidence="3" type="ORF">N4264_01825</name>
</gene>
<dbReference type="SMART" id="SM00228">
    <property type="entry name" value="PDZ"/>
    <property type="match status" value="1"/>
</dbReference>
<feature type="signal peptide" evidence="1">
    <location>
        <begin position="1"/>
        <end position="22"/>
    </location>
</feature>
<dbReference type="PROSITE" id="PS50106">
    <property type="entry name" value="PDZ"/>
    <property type="match status" value="1"/>
</dbReference>
<name>A0ABY6BEG3_9GAMM</name>
<evidence type="ECO:0000256" key="1">
    <source>
        <dbReference type="SAM" id="SignalP"/>
    </source>
</evidence>
<protein>
    <submittedName>
        <fullName evidence="3">PDZ domain-containing protein</fullName>
    </submittedName>
</protein>
<dbReference type="InterPro" id="IPR041489">
    <property type="entry name" value="PDZ_6"/>
</dbReference>
<reference evidence="3" key="1">
    <citation type="submission" date="2022-09" db="EMBL/GenBank/DDBJ databases">
        <title>Tahibacter sp. nov., isolated from a fresh water.</title>
        <authorList>
            <person name="Baek J.H."/>
            <person name="Lee J.K."/>
            <person name="Kim J.M."/>
            <person name="Jeon C.O."/>
        </authorList>
    </citation>
    <scope>NUCLEOTIDE SEQUENCE</scope>
    <source>
        <strain evidence="3">W38</strain>
    </source>
</reference>
<dbReference type="Gene3D" id="2.30.42.10">
    <property type="match status" value="1"/>
</dbReference>
<organism evidence="3 4">
    <name type="scientific">Tahibacter amnicola</name>
    <dbReference type="NCBI Taxonomy" id="2976241"/>
    <lineage>
        <taxon>Bacteria</taxon>
        <taxon>Pseudomonadati</taxon>
        <taxon>Pseudomonadota</taxon>
        <taxon>Gammaproteobacteria</taxon>
        <taxon>Lysobacterales</taxon>
        <taxon>Rhodanobacteraceae</taxon>
        <taxon>Tahibacter</taxon>
    </lineage>
</organism>
<dbReference type="SUPFAM" id="SSF50156">
    <property type="entry name" value="PDZ domain-like"/>
    <property type="match status" value="1"/>
</dbReference>
<dbReference type="InterPro" id="IPR001478">
    <property type="entry name" value="PDZ"/>
</dbReference>
<evidence type="ECO:0000313" key="3">
    <source>
        <dbReference type="EMBL" id="UXI68418.1"/>
    </source>
</evidence>
<dbReference type="Proteomes" id="UP001064632">
    <property type="component" value="Chromosome"/>
</dbReference>
<dbReference type="RefSeq" id="WP_261695378.1">
    <property type="nucleotide sequence ID" value="NZ_CP104694.1"/>
</dbReference>
<keyword evidence="4" id="KW-1185">Reference proteome</keyword>
<dbReference type="InterPro" id="IPR036034">
    <property type="entry name" value="PDZ_sf"/>
</dbReference>
<evidence type="ECO:0000259" key="2">
    <source>
        <dbReference type="PROSITE" id="PS50106"/>
    </source>
</evidence>